<dbReference type="InterPro" id="IPR018490">
    <property type="entry name" value="cNMP-bd_dom_sf"/>
</dbReference>
<accession>A0A2S6H604</accession>
<reference evidence="2 3" key="1">
    <citation type="submission" date="2018-02" db="EMBL/GenBank/DDBJ databases">
        <title>Subsurface microbial communities from deep shales in Ohio and West Virginia, USA.</title>
        <authorList>
            <person name="Wrighton K."/>
        </authorList>
    </citation>
    <scope>NUCLEOTIDE SEQUENCE [LARGE SCALE GENOMIC DNA]</scope>
    <source>
        <strain evidence="2 3">OWC-DMM</strain>
    </source>
</reference>
<dbReference type="EMBL" id="PTIZ01000016">
    <property type="protein sequence ID" value="PPK72915.1"/>
    <property type="molecule type" value="Genomic_DNA"/>
</dbReference>
<dbReference type="RefSeq" id="WP_104430333.1">
    <property type="nucleotide sequence ID" value="NZ_PTIZ01000016.1"/>
</dbReference>
<evidence type="ECO:0000313" key="3">
    <source>
        <dbReference type="Proteomes" id="UP000240010"/>
    </source>
</evidence>
<comment type="caution">
    <text evidence="2">The sequence shown here is derived from an EMBL/GenBank/DDBJ whole genome shotgun (WGS) entry which is preliminary data.</text>
</comment>
<evidence type="ECO:0000259" key="1">
    <source>
        <dbReference type="PROSITE" id="PS51833"/>
    </source>
</evidence>
<dbReference type="InterPro" id="IPR052340">
    <property type="entry name" value="RNase_Y/CdgJ"/>
</dbReference>
<dbReference type="Gene3D" id="1.10.3210.10">
    <property type="entry name" value="Hypothetical protein af1432"/>
    <property type="match status" value="1"/>
</dbReference>
<dbReference type="PROSITE" id="PS51833">
    <property type="entry name" value="HDOD"/>
    <property type="match status" value="1"/>
</dbReference>
<dbReference type="SUPFAM" id="SSF51206">
    <property type="entry name" value="cAMP-binding domain-like"/>
    <property type="match status" value="1"/>
</dbReference>
<dbReference type="Proteomes" id="UP000240010">
    <property type="component" value="Unassembled WGS sequence"/>
</dbReference>
<evidence type="ECO:0000313" key="2">
    <source>
        <dbReference type="EMBL" id="PPK72915.1"/>
    </source>
</evidence>
<protein>
    <submittedName>
        <fullName evidence="2">HD-like signal output (HDOD) protein</fullName>
    </submittedName>
</protein>
<sequence>MFWNIFKKKTPQQTSSNDKSNITLSRDKKSTSIKNLNIPISFLKRLMPVAQLLTEQEIQQLHITAASFTPGAIVFNRGTEVDSLTYIVKGDIFMEADNGSGLEISAHTFKALYPLSAGKLHYFTAIAGSDVTVIYISKTILQPSQPTIPLLDNELKVSQHLQDNPFFNLFYQHFTQGELKIPTFPDIALKLRKAIQQDCEIADIVKIVNMDPVISAKLIQVVNSPIYRPVNPISNCLDAINRLGLTTTRNLVTAFSMNNLTQSKNPSTKKLTQYNWLQSIKVSSISCTLAQLTQKVDPDEALLAGLLHNIGALPILTFADSLPEGTYQPTDIDLCISEIHGQIGSIILEKWGFPNNLRQIPLQSTNWFTSTTEDLNLNDIVLLAKYHNILASPGKTELPLIITLPAFQKLEKQPLTPQMSLQILHDAKQQIAETMSFFSR</sequence>
<organism evidence="2 3">
    <name type="scientific">Methylobacter tundripaludum</name>
    <dbReference type="NCBI Taxonomy" id="173365"/>
    <lineage>
        <taxon>Bacteria</taxon>
        <taxon>Pseudomonadati</taxon>
        <taxon>Pseudomonadota</taxon>
        <taxon>Gammaproteobacteria</taxon>
        <taxon>Methylococcales</taxon>
        <taxon>Methylococcaceae</taxon>
        <taxon>Methylobacter</taxon>
    </lineage>
</organism>
<name>A0A2S6H604_9GAMM</name>
<dbReference type="Pfam" id="PF08668">
    <property type="entry name" value="HDOD"/>
    <property type="match status" value="1"/>
</dbReference>
<gene>
    <name evidence="2" type="ORF">B0F87_1161</name>
</gene>
<feature type="domain" description="HDOD" evidence="1">
    <location>
        <begin position="181"/>
        <end position="367"/>
    </location>
</feature>
<dbReference type="SUPFAM" id="SSF109604">
    <property type="entry name" value="HD-domain/PDEase-like"/>
    <property type="match status" value="1"/>
</dbReference>
<dbReference type="AlphaFoldDB" id="A0A2S6H604"/>
<dbReference type="PANTHER" id="PTHR33525">
    <property type="match status" value="1"/>
</dbReference>
<dbReference type="InterPro" id="IPR013976">
    <property type="entry name" value="HDOD"/>
</dbReference>
<proteinExistence type="predicted"/>
<dbReference type="PANTHER" id="PTHR33525:SF3">
    <property type="entry name" value="RIBONUCLEASE Y"/>
    <property type="match status" value="1"/>
</dbReference>